<dbReference type="PROSITE" id="PS50878">
    <property type="entry name" value="RT_POL"/>
    <property type="match status" value="1"/>
</dbReference>
<comment type="caution">
    <text evidence="2">The sequence shown here is derived from an EMBL/GenBank/DDBJ whole genome shotgun (WGS) entry which is preliminary data.</text>
</comment>
<dbReference type="CDD" id="cd01650">
    <property type="entry name" value="RT_nLTR_like"/>
    <property type="match status" value="1"/>
</dbReference>
<dbReference type="InterPro" id="IPR043502">
    <property type="entry name" value="DNA/RNA_pol_sf"/>
</dbReference>
<evidence type="ECO:0000259" key="1">
    <source>
        <dbReference type="PROSITE" id="PS50878"/>
    </source>
</evidence>
<keyword evidence="2" id="KW-0548">Nucleotidyltransferase</keyword>
<dbReference type="GO" id="GO:0003964">
    <property type="term" value="F:RNA-directed DNA polymerase activity"/>
    <property type="evidence" value="ECO:0007669"/>
    <property type="project" value="UniProtKB-KW"/>
</dbReference>
<dbReference type="Proteomes" id="UP000283509">
    <property type="component" value="Unassembled WGS sequence"/>
</dbReference>
<dbReference type="EMBL" id="QCYY01000773">
    <property type="protein sequence ID" value="ROT82827.1"/>
    <property type="molecule type" value="Genomic_DNA"/>
</dbReference>
<dbReference type="SUPFAM" id="SSF56672">
    <property type="entry name" value="DNA/RNA polymerases"/>
    <property type="match status" value="1"/>
</dbReference>
<feature type="domain" description="Reverse transcriptase" evidence="1">
    <location>
        <begin position="254"/>
        <end position="547"/>
    </location>
</feature>
<protein>
    <submittedName>
        <fullName evidence="2">Putative RNA-directed DNA polymerase from mobile element jockey-like</fullName>
    </submittedName>
</protein>
<dbReference type="AlphaFoldDB" id="A0A3R7MPZ7"/>
<gene>
    <name evidence="2" type="ORF">C7M84_024021</name>
</gene>
<proteinExistence type="predicted"/>
<dbReference type="STRING" id="6689.A0A3R7MPZ7"/>
<evidence type="ECO:0000313" key="2">
    <source>
        <dbReference type="EMBL" id="ROT82827.1"/>
    </source>
</evidence>
<reference evidence="2 3" key="2">
    <citation type="submission" date="2019-01" db="EMBL/GenBank/DDBJ databases">
        <title>The decoding of complex shrimp genome reveals the adaptation for benthos swimmer, frequently molting mechanism and breeding impact on genome.</title>
        <authorList>
            <person name="Sun Y."/>
            <person name="Gao Y."/>
            <person name="Yu Y."/>
        </authorList>
    </citation>
    <scope>NUCLEOTIDE SEQUENCE [LARGE SCALE GENOMIC DNA]</scope>
    <source>
        <tissue evidence="2">Muscle</tissue>
    </source>
</reference>
<dbReference type="OrthoDB" id="6382851at2759"/>
<keyword evidence="2" id="KW-0695">RNA-directed DNA polymerase</keyword>
<keyword evidence="3" id="KW-1185">Reference proteome</keyword>
<dbReference type="Pfam" id="PF00078">
    <property type="entry name" value="RVT_1"/>
    <property type="match status" value="1"/>
</dbReference>
<sequence>MATPLGLASPRVPAVHSPASGPQVFTCADMDRLQLIGTAEAVSSDTHWNNLRKAVYSAAKETLGHPQRQHHDWFEDNDEIHNLLAEVHQCRQRVLSGQATRQATNKLKAAKAQLQTAIRKMKNNWWLDKAAELQDFADAGNSNAFFDGLSGSNPVLSADGSQLHYTPSDILSRRREHFQGLLNQPSTVDNSAISRLNQHPTRSDLDIPPTEAELTVALKLLSNGKAPGADSIPAEVFKKGGHALHHELLVLFQTYWEAGNLPQDFRDATIITLFKRKGDRRDCGNHRGISLVSIAGKILAKVVLMRLHKISENILPESQSGFRRGRGTVDMIFAFRQLQEKAMEQNVPLYAVFVDFTKAFDTVDRVALWRVLPKYGCSPKLLAIVKAFHIGMKATVSISGNNSDAFEVLHGVKQGCVLAPTLFAMYLAAMLENMPSKLNKGIFIGTRTDGGLFNLSRLRSHRKILMQCIRELLYADSALVAHSLEDIQEIMDGFAKSSAEFGLTINAQKTEVHYQPPPGQLHVPTNVVLNRTPLNDVTMFRYLGSMMTAATT</sequence>
<dbReference type="PANTHER" id="PTHR47027">
    <property type="entry name" value="REVERSE TRANSCRIPTASE DOMAIN-CONTAINING PROTEIN"/>
    <property type="match status" value="1"/>
</dbReference>
<organism evidence="2 3">
    <name type="scientific">Penaeus vannamei</name>
    <name type="common">Whiteleg shrimp</name>
    <name type="synonym">Litopenaeus vannamei</name>
    <dbReference type="NCBI Taxonomy" id="6689"/>
    <lineage>
        <taxon>Eukaryota</taxon>
        <taxon>Metazoa</taxon>
        <taxon>Ecdysozoa</taxon>
        <taxon>Arthropoda</taxon>
        <taxon>Crustacea</taxon>
        <taxon>Multicrustacea</taxon>
        <taxon>Malacostraca</taxon>
        <taxon>Eumalacostraca</taxon>
        <taxon>Eucarida</taxon>
        <taxon>Decapoda</taxon>
        <taxon>Dendrobranchiata</taxon>
        <taxon>Penaeoidea</taxon>
        <taxon>Penaeidae</taxon>
        <taxon>Penaeus</taxon>
    </lineage>
</organism>
<accession>A0A3R7MPZ7</accession>
<name>A0A3R7MPZ7_PENVA</name>
<reference evidence="2 3" key="1">
    <citation type="submission" date="2018-04" db="EMBL/GenBank/DDBJ databases">
        <authorList>
            <person name="Zhang X."/>
            <person name="Yuan J."/>
            <person name="Li F."/>
            <person name="Xiang J."/>
        </authorList>
    </citation>
    <scope>NUCLEOTIDE SEQUENCE [LARGE SCALE GENOMIC DNA]</scope>
    <source>
        <tissue evidence="2">Muscle</tissue>
    </source>
</reference>
<evidence type="ECO:0000313" key="3">
    <source>
        <dbReference type="Proteomes" id="UP000283509"/>
    </source>
</evidence>
<keyword evidence="2" id="KW-0808">Transferase</keyword>
<dbReference type="InterPro" id="IPR000477">
    <property type="entry name" value="RT_dom"/>
</dbReference>
<dbReference type="PANTHER" id="PTHR47027:SF20">
    <property type="entry name" value="REVERSE TRANSCRIPTASE-LIKE PROTEIN WITH RNA-DIRECTED DNA POLYMERASE DOMAIN"/>
    <property type="match status" value="1"/>
</dbReference>